<comment type="caution">
    <text evidence="13">The sequence shown here is derived from an EMBL/GenBank/DDBJ whole genome shotgun (WGS) entry which is preliminary data.</text>
</comment>
<dbReference type="SUPFAM" id="SSF52540">
    <property type="entry name" value="P-loop containing nucleoside triphosphate hydrolases"/>
    <property type="match status" value="1"/>
</dbReference>
<dbReference type="EC" id="5.6.2.4" evidence="9"/>
<dbReference type="PROSITE" id="PS51198">
    <property type="entry name" value="UVRD_HELICASE_ATP_BIND"/>
    <property type="match status" value="1"/>
</dbReference>
<accession>A0AAW9KCA1</accession>
<dbReference type="GO" id="GO:0005524">
    <property type="term" value="F:ATP binding"/>
    <property type="evidence" value="ECO:0007669"/>
    <property type="project" value="UniProtKB-UniRule"/>
</dbReference>
<evidence type="ECO:0000256" key="9">
    <source>
        <dbReference type="ARBA" id="ARBA00034808"/>
    </source>
</evidence>
<keyword evidence="4 11" id="KW-0347">Helicase</keyword>
<evidence type="ECO:0000256" key="10">
    <source>
        <dbReference type="ARBA" id="ARBA00048988"/>
    </source>
</evidence>
<protein>
    <recommendedName>
        <fullName evidence="9">DNA 3'-5' helicase</fullName>
        <ecNumber evidence="9">5.6.2.4</ecNumber>
    </recommendedName>
</protein>
<dbReference type="AlphaFoldDB" id="A0AAW9KCA1"/>
<dbReference type="InterPro" id="IPR027417">
    <property type="entry name" value="P-loop_NTPase"/>
</dbReference>
<dbReference type="Gene3D" id="1.10.10.160">
    <property type="match status" value="1"/>
</dbReference>
<gene>
    <name evidence="13" type="ORF">QU665_02300</name>
</gene>
<proteinExistence type="inferred from homology"/>
<dbReference type="Proteomes" id="UP001289581">
    <property type="component" value="Unassembled WGS sequence"/>
</dbReference>
<dbReference type="Pfam" id="PF13361">
    <property type="entry name" value="UvrD_C"/>
    <property type="match status" value="1"/>
</dbReference>
<dbReference type="GO" id="GO:0003677">
    <property type="term" value="F:DNA binding"/>
    <property type="evidence" value="ECO:0007669"/>
    <property type="project" value="UniProtKB-KW"/>
</dbReference>
<keyword evidence="14" id="KW-1185">Reference proteome</keyword>
<feature type="binding site" evidence="11">
    <location>
        <begin position="23"/>
        <end position="30"/>
    </location>
    <ligand>
        <name>ATP</name>
        <dbReference type="ChEBI" id="CHEBI:30616"/>
    </ligand>
</feature>
<dbReference type="InterPro" id="IPR000212">
    <property type="entry name" value="DNA_helicase_UvrD/REP"/>
</dbReference>
<dbReference type="GO" id="GO:0016787">
    <property type="term" value="F:hydrolase activity"/>
    <property type="evidence" value="ECO:0007669"/>
    <property type="project" value="UniProtKB-UniRule"/>
</dbReference>
<evidence type="ECO:0000256" key="2">
    <source>
        <dbReference type="ARBA" id="ARBA00022741"/>
    </source>
</evidence>
<evidence type="ECO:0000256" key="1">
    <source>
        <dbReference type="ARBA" id="ARBA00009922"/>
    </source>
</evidence>
<dbReference type="EMBL" id="JAXBCZ010000001">
    <property type="protein sequence ID" value="MEA1303923.1"/>
    <property type="molecule type" value="Genomic_DNA"/>
</dbReference>
<comment type="similarity">
    <text evidence="1">Belongs to the helicase family. UvrD subfamily.</text>
</comment>
<reference evidence="13 14" key="1">
    <citation type="submission" date="2023-06" db="EMBL/GenBank/DDBJ databases">
        <title>Actinomyces orist ORNL 0101 HMT-893 genome.</title>
        <authorList>
            <person name="Johnston C.D."/>
            <person name="Chen T."/>
            <person name="Dewhirst F.E."/>
        </authorList>
    </citation>
    <scope>NUCLEOTIDE SEQUENCE [LARGE SCALE GENOMIC DNA]</scope>
    <source>
        <strain evidence="13 14">ORNL 0101</strain>
    </source>
</reference>
<keyword evidence="3 11" id="KW-0378">Hydrolase</keyword>
<feature type="domain" description="UvrD-like helicase ATP-binding" evidence="12">
    <location>
        <begin position="2"/>
        <end position="270"/>
    </location>
</feature>
<dbReference type="InterPro" id="IPR014016">
    <property type="entry name" value="UvrD-like_ATP-bd"/>
</dbReference>
<keyword evidence="7" id="KW-0413">Isomerase</keyword>
<evidence type="ECO:0000256" key="6">
    <source>
        <dbReference type="ARBA" id="ARBA00023125"/>
    </source>
</evidence>
<keyword evidence="6" id="KW-0238">DNA-binding</keyword>
<evidence type="ECO:0000256" key="8">
    <source>
        <dbReference type="ARBA" id="ARBA00034617"/>
    </source>
</evidence>
<evidence type="ECO:0000256" key="3">
    <source>
        <dbReference type="ARBA" id="ARBA00022801"/>
    </source>
</evidence>
<evidence type="ECO:0000313" key="13">
    <source>
        <dbReference type="EMBL" id="MEA1303923.1"/>
    </source>
</evidence>
<sequence>MLDVTPKQAQVRDHAGLSLLIIAPAGCGKTETLALRVKGLLSRQAIKASQRILVATFTKRARDNMHDRLSHYLTSREMRETVTVCNFHGLFVRIIQAHSNVIGLDPKRLTMPQNDWVGERCSTLKLKGLTNDVKSDISSAKRRALNDEQVLAELQGSGNQYAFMIEEQRQAESRLTYDDLPRLAELIVANDEVAALYRQHFGAIIVDEFQDLTPQQLRIVQRIGYKKTTYAGDLAQGIYAFAGAQPEYVKKELEIECSETIEFAESFRSSPAVLTAVNSLNSLTGGQVLTAAAPDSWPSGGLAAYRQFDRAQEEAKYIKNLCSWILSEGRAPQQRIGISARLKRRRQLVDEMIAASGLPYCIWDDGVLDKSIAQKIRSMLRGLLLSEFHSADDPLAFLRQAVSFDNEQDPDERTALSSAVDWCLNLLQKDLSPDTIQKRIQIGDNDSLITRAGVHLLTGHAGKGQQFDWMVVVGLEEDYLPSYQAIQAGDNSAMMDEEARTLAVMLSRARHGVLVTSSSVVPGDFIPNKRQSRFLTNLLPAVISDRQQIHDWLTEADWKAIAER</sequence>
<dbReference type="GO" id="GO:0000725">
    <property type="term" value="P:recombinational repair"/>
    <property type="evidence" value="ECO:0007669"/>
    <property type="project" value="TreeGrafter"/>
</dbReference>
<dbReference type="RefSeq" id="WP_322911520.1">
    <property type="nucleotide sequence ID" value="NZ_JAXBCZ010000001.1"/>
</dbReference>
<keyword evidence="5 11" id="KW-0067">ATP-binding</keyword>
<dbReference type="InterPro" id="IPR013986">
    <property type="entry name" value="DExx_box_DNA_helicase_dom_sf"/>
</dbReference>
<evidence type="ECO:0000259" key="12">
    <source>
        <dbReference type="PROSITE" id="PS51198"/>
    </source>
</evidence>
<organism evidence="13 14">
    <name type="scientific">Actinomyces oris</name>
    <dbReference type="NCBI Taxonomy" id="544580"/>
    <lineage>
        <taxon>Bacteria</taxon>
        <taxon>Bacillati</taxon>
        <taxon>Actinomycetota</taxon>
        <taxon>Actinomycetes</taxon>
        <taxon>Actinomycetales</taxon>
        <taxon>Actinomycetaceae</taxon>
        <taxon>Actinomyces</taxon>
    </lineage>
</organism>
<dbReference type="PANTHER" id="PTHR11070:SF2">
    <property type="entry name" value="ATP-DEPENDENT DNA HELICASE SRS2"/>
    <property type="match status" value="1"/>
</dbReference>
<evidence type="ECO:0000313" key="14">
    <source>
        <dbReference type="Proteomes" id="UP001289581"/>
    </source>
</evidence>
<evidence type="ECO:0000256" key="5">
    <source>
        <dbReference type="ARBA" id="ARBA00022840"/>
    </source>
</evidence>
<evidence type="ECO:0000256" key="4">
    <source>
        <dbReference type="ARBA" id="ARBA00022806"/>
    </source>
</evidence>
<comment type="catalytic activity">
    <reaction evidence="8">
        <text>Couples ATP hydrolysis with the unwinding of duplex DNA by translocating in the 3'-5' direction.</text>
        <dbReference type="EC" id="5.6.2.4"/>
    </reaction>
</comment>
<evidence type="ECO:0000256" key="7">
    <source>
        <dbReference type="ARBA" id="ARBA00023235"/>
    </source>
</evidence>
<dbReference type="GO" id="GO:0043138">
    <property type="term" value="F:3'-5' DNA helicase activity"/>
    <property type="evidence" value="ECO:0007669"/>
    <property type="project" value="UniProtKB-EC"/>
</dbReference>
<dbReference type="PANTHER" id="PTHR11070">
    <property type="entry name" value="UVRD / RECB / PCRA DNA HELICASE FAMILY MEMBER"/>
    <property type="match status" value="1"/>
</dbReference>
<dbReference type="Gene3D" id="3.40.50.300">
    <property type="entry name" value="P-loop containing nucleotide triphosphate hydrolases"/>
    <property type="match status" value="2"/>
</dbReference>
<dbReference type="InterPro" id="IPR014017">
    <property type="entry name" value="DNA_helicase_UvrD-like_C"/>
</dbReference>
<keyword evidence="2 11" id="KW-0547">Nucleotide-binding</keyword>
<evidence type="ECO:0000256" key="11">
    <source>
        <dbReference type="PROSITE-ProRule" id="PRU00560"/>
    </source>
</evidence>
<comment type="catalytic activity">
    <reaction evidence="10">
        <text>ATP + H2O = ADP + phosphate + H(+)</text>
        <dbReference type="Rhea" id="RHEA:13065"/>
        <dbReference type="ChEBI" id="CHEBI:15377"/>
        <dbReference type="ChEBI" id="CHEBI:15378"/>
        <dbReference type="ChEBI" id="CHEBI:30616"/>
        <dbReference type="ChEBI" id="CHEBI:43474"/>
        <dbReference type="ChEBI" id="CHEBI:456216"/>
        <dbReference type="EC" id="5.6.2.4"/>
    </reaction>
</comment>
<name>A0AAW9KCA1_9ACTO</name>
<dbReference type="Pfam" id="PF00580">
    <property type="entry name" value="UvrD-helicase"/>
    <property type="match status" value="1"/>
</dbReference>